<dbReference type="AlphaFoldDB" id="A0A7W6PZU0"/>
<accession>A0A7W6PZU0</accession>
<dbReference type="Proteomes" id="UP000590524">
    <property type="component" value="Unassembled WGS sequence"/>
</dbReference>
<dbReference type="RefSeq" id="WP_246428481.1">
    <property type="nucleotide sequence ID" value="NZ_JACIEU010000048.1"/>
</dbReference>
<reference evidence="1 2" key="1">
    <citation type="submission" date="2020-08" db="EMBL/GenBank/DDBJ databases">
        <title>Genomic Encyclopedia of Type Strains, Phase IV (KMG-IV): sequencing the most valuable type-strain genomes for metagenomic binning, comparative biology and taxonomic classification.</title>
        <authorList>
            <person name="Goeker M."/>
        </authorList>
    </citation>
    <scope>NUCLEOTIDE SEQUENCE [LARGE SCALE GENOMIC DNA]</scope>
    <source>
        <strain evidence="1 2">DSM 19371</strain>
    </source>
</reference>
<name>A0A7W6PZU0_9SPHN</name>
<organism evidence="1 2">
    <name type="scientific">Sphingobium scionense</name>
    <dbReference type="NCBI Taxonomy" id="1404341"/>
    <lineage>
        <taxon>Bacteria</taxon>
        <taxon>Pseudomonadati</taxon>
        <taxon>Pseudomonadota</taxon>
        <taxon>Alphaproteobacteria</taxon>
        <taxon>Sphingomonadales</taxon>
        <taxon>Sphingomonadaceae</taxon>
        <taxon>Sphingobium</taxon>
    </lineage>
</organism>
<sequence>MNMEMNLDSALRRLAEQPLHPRLAELEGDVMRLIAAERRAGGGVTLRSGMLAALGAVALGVVGGGLSSAATTAQVPTLTPFGPAMPLAPSTLLAFQ</sequence>
<proteinExistence type="predicted"/>
<protein>
    <submittedName>
        <fullName evidence="1">Uncharacterized protein</fullName>
    </submittedName>
</protein>
<keyword evidence="2" id="KW-1185">Reference proteome</keyword>
<dbReference type="EMBL" id="JACIEU010000048">
    <property type="protein sequence ID" value="MBB4151767.1"/>
    <property type="molecule type" value="Genomic_DNA"/>
</dbReference>
<gene>
    <name evidence="1" type="ORF">GGQ90_005581</name>
</gene>
<evidence type="ECO:0000313" key="1">
    <source>
        <dbReference type="EMBL" id="MBB4151767.1"/>
    </source>
</evidence>
<evidence type="ECO:0000313" key="2">
    <source>
        <dbReference type="Proteomes" id="UP000590524"/>
    </source>
</evidence>
<comment type="caution">
    <text evidence="1">The sequence shown here is derived from an EMBL/GenBank/DDBJ whole genome shotgun (WGS) entry which is preliminary data.</text>
</comment>